<feature type="region of interest" description="Disordered" evidence="1">
    <location>
        <begin position="33"/>
        <end position="53"/>
    </location>
</feature>
<evidence type="ECO:0000256" key="1">
    <source>
        <dbReference type="SAM" id="MobiDB-lite"/>
    </source>
</evidence>
<evidence type="ECO:0000313" key="2">
    <source>
        <dbReference type="EMBL" id="GFN81330.1"/>
    </source>
</evidence>
<proteinExistence type="predicted"/>
<name>A0AAV3YDS1_9GAST</name>
<dbReference type="Proteomes" id="UP000735302">
    <property type="component" value="Unassembled WGS sequence"/>
</dbReference>
<sequence length="96" mass="10731">MIIIIIIDDDHDDCNKDGNDDDCNLDCDDNDDDDDDDDNDCNQDGDDNDDQIFKNGGAGRKWTIKTKTTAILMVMVDDVREAKARLAIMTIKSLCS</sequence>
<accession>A0AAV3YDS1</accession>
<evidence type="ECO:0000313" key="3">
    <source>
        <dbReference type="Proteomes" id="UP000735302"/>
    </source>
</evidence>
<dbReference type="EMBL" id="BLXT01000921">
    <property type="protein sequence ID" value="GFN81330.1"/>
    <property type="molecule type" value="Genomic_DNA"/>
</dbReference>
<dbReference type="AlphaFoldDB" id="A0AAV3YDS1"/>
<gene>
    <name evidence="2" type="ORF">PoB_000783600</name>
</gene>
<reference evidence="2 3" key="1">
    <citation type="journal article" date="2021" name="Elife">
        <title>Chloroplast acquisition without the gene transfer in kleptoplastic sea slugs, Plakobranchus ocellatus.</title>
        <authorList>
            <person name="Maeda T."/>
            <person name="Takahashi S."/>
            <person name="Yoshida T."/>
            <person name="Shimamura S."/>
            <person name="Takaki Y."/>
            <person name="Nagai Y."/>
            <person name="Toyoda A."/>
            <person name="Suzuki Y."/>
            <person name="Arimoto A."/>
            <person name="Ishii H."/>
            <person name="Satoh N."/>
            <person name="Nishiyama T."/>
            <person name="Hasebe M."/>
            <person name="Maruyama T."/>
            <person name="Minagawa J."/>
            <person name="Obokata J."/>
            <person name="Shigenobu S."/>
        </authorList>
    </citation>
    <scope>NUCLEOTIDE SEQUENCE [LARGE SCALE GENOMIC DNA]</scope>
</reference>
<feature type="compositionally biased region" description="Acidic residues" evidence="1">
    <location>
        <begin position="33"/>
        <end position="50"/>
    </location>
</feature>
<keyword evidence="3" id="KW-1185">Reference proteome</keyword>
<comment type="caution">
    <text evidence="2">The sequence shown here is derived from an EMBL/GenBank/DDBJ whole genome shotgun (WGS) entry which is preliminary data.</text>
</comment>
<protein>
    <submittedName>
        <fullName evidence="2">Uncharacterized protein</fullName>
    </submittedName>
</protein>
<organism evidence="2 3">
    <name type="scientific">Plakobranchus ocellatus</name>
    <dbReference type="NCBI Taxonomy" id="259542"/>
    <lineage>
        <taxon>Eukaryota</taxon>
        <taxon>Metazoa</taxon>
        <taxon>Spiralia</taxon>
        <taxon>Lophotrochozoa</taxon>
        <taxon>Mollusca</taxon>
        <taxon>Gastropoda</taxon>
        <taxon>Heterobranchia</taxon>
        <taxon>Euthyneura</taxon>
        <taxon>Panpulmonata</taxon>
        <taxon>Sacoglossa</taxon>
        <taxon>Placobranchoidea</taxon>
        <taxon>Plakobranchidae</taxon>
        <taxon>Plakobranchus</taxon>
    </lineage>
</organism>